<dbReference type="NCBIfam" id="NF046112">
    <property type="entry name" value="MSMEG_6209_Nter"/>
    <property type="match status" value="1"/>
</dbReference>
<dbReference type="eggNOG" id="ENOG5031FJN">
    <property type="taxonomic scope" value="Bacteria"/>
</dbReference>
<proteinExistence type="predicted"/>
<organism evidence="2 3">
    <name type="scientific">Mycolicibacterium cosmeticum</name>
    <dbReference type="NCBI Taxonomy" id="258533"/>
    <lineage>
        <taxon>Bacteria</taxon>
        <taxon>Bacillati</taxon>
        <taxon>Actinomycetota</taxon>
        <taxon>Actinomycetes</taxon>
        <taxon>Mycobacteriales</taxon>
        <taxon>Mycobacteriaceae</taxon>
        <taxon>Mycolicibacterium</taxon>
    </lineage>
</organism>
<dbReference type="EMBL" id="CCBB010000003">
    <property type="protein sequence ID" value="CDO11029.1"/>
    <property type="molecule type" value="Genomic_DNA"/>
</dbReference>
<gene>
    <name evidence="2" type="ORF">BN977_05870</name>
</gene>
<reference evidence="2" key="2">
    <citation type="submission" date="2014-03" db="EMBL/GenBank/DDBJ databases">
        <authorList>
            <person name="Urmite Genomes"/>
        </authorList>
    </citation>
    <scope>NUCLEOTIDE SEQUENCE</scope>
    <source>
        <strain evidence="2">DSM 44829</strain>
    </source>
</reference>
<sequence length="130" mass="14011">MSLTATDHSPAPSLLRDELDGLVSTLETRFPGHSRVEITQLVTTTYHRLAAGARITAHLIPLTLNVSRRALTQQQRSPAGSADMDGLPRRQTLNVTPALDLDRRRPGGIGGDVGFPSADHQMQPMAAVPQ</sequence>
<evidence type="ECO:0000256" key="1">
    <source>
        <dbReference type="SAM" id="MobiDB-lite"/>
    </source>
</evidence>
<accession>W9AYX9</accession>
<evidence type="ECO:0000313" key="2">
    <source>
        <dbReference type="EMBL" id="CDO11029.1"/>
    </source>
</evidence>
<keyword evidence="3" id="KW-1185">Reference proteome</keyword>
<feature type="region of interest" description="Disordered" evidence="1">
    <location>
        <begin position="71"/>
        <end position="130"/>
    </location>
</feature>
<name>W9AYX9_MYCCO</name>
<protein>
    <submittedName>
        <fullName evidence="2">Uncharacterized protein</fullName>
    </submittedName>
</protein>
<dbReference type="STRING" id="258533.BN977_05870"/>
<dbReference type="Proteomes" id="UP000028870">
    <property type="component" value="Unassembled WGS sequence"/>
</dbReference>
<evidence type="ECO:0000313" key="3">
    <source>
        <dbReference type="Proteomes" id="UP000028870"/>
    </source>
</evidence>
<reference evidence="2" key="1">
    <citation type="submission" date="2014-03" db="EMBL/GenBank/DDBJ databases">
        <title>Draft Genome Sequence of Mycobacterium cosmeticum DSM 44829.</title>
        <authorList>
            <person name="Croce O."/>
            <person name="Robert C."/>
            <person name="Raoult D."/>
            <person name="Drancourt M."/>
        </authorList>
    </citation>
    <scope>NUCLEOTIDE SEQUENCE [LARGE SCALE GENOMIC DNA]</scope>
    <source>
        <strain evidence="2">DSM 44829</strain>
    </source>
</reference>
<comment type="caution">
    <text evidence="2">The sequence shown here is derived from an EMBL/GenBank/DDBJ whole genome shotgun (WGS) entry which is preliminary data.</text>
</comment>
<dbReference type="AlphaFoldDB" id="W9AYX9"/>
<dbReference type="Gene3D" id="1.10.8.1060">
    <property type="entry name" value="Corynebacterium glutamicum thioredoxin-dependent arsenate reductase, N-terminal domain"/>
    <property type="match status" value="1"/>
</dbReference>